<comment type="similarity">
    <text evidence="2">Belongs to the ParB family.</text>
</comment>
<keyword evidence="6" id="KW-1185">Reference proteome</keyword>
<comment type="caution">
    <text evidence="5">The sequence shown here is derived from an EMBL/GenBank/DDBJ whole genome shotgun (WGS) entry which is preliminary data.</text>
</comment>
<dbReference type="PANTHER" id="PTHR33375">
    <property type="entry name" value="CHROMOSOME-PARTITIONING PROTEIN PARB-RELATED"/>
    <property type="match status" value="1"/>
</dbReference>
<accession>E6MIL7</accession>
<dbReference type="InterPro" id="IPR004437">
    <property type="entry name" value="ParB/RepB/Spo0J"/>
</dbReference>
<dbReference type="GO" id="GO:0005694">
    <property type="term" value="C:chromosome"/>
    <property type="evidence" value="ECO:0007669"/>
    <property type="project" value="TreeGrafter"/>
</dbReference>
<dbReference type="SUPFAM" id="SSF110849">
    <property type="entry name" value="ParB/Sulfiredoxin"/>
    <property type="match status" value="1"/>
</dbReference>
<dbReference type="RefSeq" id="WP_006599274.1">
    <property type="nucleotide sequence ID" value="NZ_GL622359.1"/>
</dbReference>
<dbReference type="SMART" id="SM00470">
    <property type="entry name" value="ParB"/>
    <property type="match status" value="1"/>
</dbReference>
<feature type="domain" description="ParB-like N-terminal" evidence="4">
    <location>
        <begin position="19"/>
        <end position="109"/>
    </location>
</feature>
<evidence type="ECO:0000259" key="4">
    <source>
        <dbReference type="SMART" id="SM00470"/>
    </source>
</evidence>
<dbReference type="Proteomes" id="UP000004754">
    <property type="component" value="Unassembled WGS sequence"/>
</dbReference>
<dbReference type="InterPro" id="IPR050336">
    <property type="entry name" value="Chromosome_partition/occlusion"/>
</dbReference>
<reference evidence="5 6" key="1">
    <citation type="submission" date="2010-12" db="EMBL/GenBank/DDBJ databases">
        <authorList>
            <person name="Muzny D."/>
            <person name="Qin X."/>
            <person name="Deng J."/>
            <person name="Jiang H."/>
            <person name="Liu Y."/>
            <person name="Qu J."/>
            <person name="Song X.-Z."/>
            <person name="Zhang L."/>
            <person name="Thornton R."/>
            <person name="Coyle M."/>
            <person name="Francisco L."/>
            <person name="Jackson L."/>
            <person name="Javaid M."/>
            <person name="Korchina V."/>
            <person name="Kovar C."/>
            <person name="Mata R."/>
            <person name="Mathew T."/>
            <person name="Ngo R."/>
            <person name="Nguyen L."/>
            <person name="Nguyen N."/>
            <person name="Okwuonu G."/>
            <person name="Ongeri F."/>
            <person name="Pham C."/>
            <person name="Simmons D."/>
            <person name="Wilczek-Boney K."/>
            <person name="Hale W."/>
            <person name="Jakkamsetti A."/>
            <person name="Pham P."/>
            <person name="Ruth R."/>
            <person name="San Lucas F."/>
            <person name="Warren J."/>
            <person name="Zhang J."/>
            <person name="Zhao Z."/>
            <person name="Zhou C."/>
            <person name="Zhu D."/>
            <person name="Lee S."/>
            <person name="Bess C."/>
            <person name="Blankenburg K."/>
            <person name="Forbes L."/>
            <person name="Fu Q."/>
            <person name="Gubbala S."/>
            <person name="Hirani K."/>
            <person name="Jayaseelan J.C."/>
            <person name="Lara F."/>
            <person name="Munidasa M."/>
            <person name="Palculict T."/>
            <person name="Patil S."/>
            <person name="Pu L.-L."/>
            <person name="Saada N."/>
            <person name="Tang L."/>
            <person name="Weissenberger G."/>
            <person name="Zhu Y."/>
            <person name="Hemphill L."/>
            <person name="Shang Y."/>
            <person name="Youmans B."/>
            <person name="Ayvaz T."/>
            <person name="Ross M."/>
            <person name="Santibanez J."/>
            <person name="Aqrawi P."/>
            <person name="Gross S."/>
            <person name="Joshi V."/>
            <person name="Fowler G."/>
            <person name="Nazareth L."/>
            <person name="Reid J."/>
            <person name="Worley K."/>
            <person name="Petrosino J."/>
            <person name="Highlander S."/>
            <person name="Gibbs R."/>
        </authorList>
    </citation>
    <scope>NUCLEOTIDE SEQUENCE [LARGE SCALE GENOMIC DNA]</scope>
    <source>
        <strain evidence="5 6">ATCC 23263</strain>
    </source>
</reference>
<organism evidence="5 6">
    <name type="scientific">Pseudoramibacter alactolyticus ATCC 23263</name>
    <dbReference type="NCBI Taxonomy" id="887929"/>
    <lineage>
        <taxon>Bacteria</taxon>
        <taxon>Bacillati</taxon>
        <taxon>Bacillota</taxon>
        <taxon>Clostridia</taxon>
        <taxon>Eubacteriales</taxon>
        <taxon>Eubacteriaceae</taxon>
        <taxon>Pseudoramibacter</taxon>
    </lineage>
</organism>
<name>E6MIL7_9FIRM</name>
<evidence type="ECO:0000256" key="2">
    <source>
        <dbReference type="ARBA" id="ARBA00006295"/>
    </source>
</evidence>
<evidence type="ECO:0000256" key="1">
    <source>
        <dbReference type="ARBA" id="ARBA00004453"/>
    </source>
</evidence>
<dbReference type="FunFam" id="1.10.10.2830:FF:000001">
    <property type="entry name" value="Chromosome partitioning protein ParB"/>
    <property type="match status" value="1"/>
</dbReference>
<dbReference type="Pfam" id="PF17762">
    <property type="entry name" value="HTH_ParB"/>
    <property type="match status" value="1"/>
</dbReference>
<dbReference type="GO" id="GO:0009295">
    <property type="term" value="C:nucleoid"/>
    <property type="evidence" value="ECO:0007669"/>
    <property type="project" value="UniProtKB-SubCell"/>
</dbReference>
<sequence length="278" mass="32092">MRKKKKDLKEKPKTQSAVILIPMEQIIPNPNQPRKTFKDESLTELAESIRTFGVIQPIQVRKVDNELYELVSGERRLRASKLAGMQEIPAMEVTISDKDSAVIAIIENVQREDLSFFEEAESYRQLIKYYDMTQEQVAALIGKSQSFVANKIRLLKLDDQVIQAVKTNQLSERHARALLKIPDEAIQREVIEQIHKQDLNVKKTEALVEKVREEVMINNYDEKITPGKKARVKSFINAQIYINTIKSAFKVVKENKRSAKYKETEKDDRIVITITIPK</sequence>
<dbReference type="EMBL" id="AEQN01000023">
    <property type="protein sequence ID" value="EFV01113.1"/>
    <property type="molecule type" value="Genomic_DNA"/>
</dbReference>
<dbReference type="Pfam" id="PF02195">
    <property type="entry name" value="ParB_N"/>
    <property type="match status" value="1"/>
</dbReference>
<evidence type="ECO:0000256" key="3">
    <source>
        <dbReference type="ARBA" id="ARBA00023125"/>
    </source>
</evidence>
<dbReference type="NCBIfam" id="TIGR00180">
    <property type="entry name" value="parB_part"/>
    <property type="match status" value="1"/>
</dbReference>
<dbReference type="GO" id="GO:0007059">
    <property type="term" value="P:chromosome segregation"/>
    <property type="evidence" value="ECO:0007669"/>
    <property type="project" value="TreeGrafter"/>
</dbReference>
<dbReference type="eggNOG" id="COG1475">
    <property type="taxonomic scope" value="Bacteria"/>
</dbReference>
<dbReference type="OrthoDB" id="9802051at2"/>
<protein>
    <submittedName>
        <fullName evidence="5">ParB-like protein</fullName>
    </submittedName>
</protein>
<dbReference type="InterPro" id="IPR036086">
    <property type="entry name" value="ParB/Sulfiredoxin_sf"/>
</dbReference>
<dbReference type="STRING" id="887929.HMP0721_1852"/>
<dbReference type="Gene3D" id="1.10.10.2830">
    <property type="match status" value="1"/>
</dbReference>
<evidence type="ECO:0000313" key="6">
    <source>
        <dbReference type="Proteomes" id="UP000004754"/>
    </source>
</evidence>
<dbReference type="GO" id="GO:0003677">
    <property type="term" value="F:DNA binding"/>
    <property type="evidence" value="ECO:0007669"/>
    <property type="project" value="UniProtKB-KW"/>
</dbReference>
<dbReference type="SUPFAM" id="SSF109709">
    <property type="entry name" value="KorB DNA-binding domain-like"/>
    <property type="match status" value="1"/>
</dbReference>
<dbReference type="AlphaFoldDB" id="E6MIL7"/>
<keyword evidence="3" id="KW-0238">DNA-binding</keyword>
<dbReference type="FunFam" id="3.90.1530.30:FF:000001">
    <property type="entry name" value="Chromosome partitioning protein ParB"/>
    <property type="match status" value="1"/>
</dbReference>
<dbReference type="InterPro" id="IPR041468">
    <property type="entry name" value="HTH_ParB/Spo0J"/>
</dbReference>
<comment type="subcellular location">
    <subcellularLocation>
        <location evidence="1">Cytoplasm</location>
        <location evidence="1">Nucleoid</location>
    </subcellularLocation>
</comment>
<dbReference type="InterPro" id="IPR003115">
    <property type="entry name" value="ParB_N"/>
</dbReference>
<dbReference type="PANTHER" id="PTHR33375:SF8">
    <property type="entry name" value="NUCLEOID OCCLUSION PROTEIN"/>
    <property type="match status" value="1"/>
</dbReference>
<dbReference type="HOGENOM" id="CLU_023853_0_1_9"/>
<gene>
    <name evidence="5" type="ORF">HMP0721_1852</name>
</gene>
<dbReference type="CDD" id="cd16393">
    <property type="entry name" value="SPO0J_N"/>
    <property type="match status" value="1"/>
</dbReference>
<evidence type="ECO:0000313" key="5">
    <source>
        <dbReference type="EMBL" id="EFV01113.1"/>
    </source>
</evidence>
<dbReference type="GO" id="GO:0045881">
    <property type="term" value="P:positive regulation of sporulation resulting in formation of a cellular spore"/>
    <property type="evidence" value="ECO:0007669"/>
    <property type="project" value="TreeGrafter"/>
</dbReference>
<proteinExistence type="inferred from homology"/>
<dbReference type="Gene3D" id="3.90.1530.30">
    <property type="match status" value="1"/>
</dbReference>